<evidence type="ECO:0000256" key="3">
    <source>
        <dbReference type="ARBA" id="ARBA00023295"/>
    </source>
</evidence>
<feature type="active site" description="Nucleophile" evidence="4">
    <location>
        <position position="268"/>
    </location>
</feature>
<dbReference type="SUPFAM" id="SSF51445">
    <property type="entry name" value="(Trans)glycosidases"/>
    <property type="match status" value="1"/>
</dbReference>
<reference evidence="8" key="1">
    <citation type="journal article" date="2019" name="Int. J. Syst. Evol. Microbiol.">
        <title>The Global Catalogue of Microorganisms (GCM) 10K type strain sequencing project: providing services to taxonomists for standard genome sequencing and annotation.</title>
        <authorList>
            <consortium name="The Broad Institute Genomics Platform"/>
            <consortium name="The Broad Institute Genome Sequencing Center for Infectious Disease"/>
            <person name="Wu L."/>
            <person name="Ma J."/>
        </authorList>
    </citation>
    <scope>NUCLEOTIDE SEQUENCE [LARGE SCALE GENOMIC DNA]</scope>
    <source>
        <strain evidence="8">JCM 18126</strain>
    </source>
</reference>
<feature type="domain" description="GH26" evidence="6">
    <location>
        <begin position="12"/>
        <end position="334"/>
    </location>
</feature>
<dbReference type="PROSITE" id="PS51764">
    <property type="entry name" value="GH26"/>
    <property type="match status" value="1"/>
</dbReference>
<feature type="chain" id="PRO_5047358680" description="GH26 domain-containing protein" evidence="5">
    <location>
        <begin position="43"/>
        <end position="334"/>
    </location>
</feature>
<sequence>MPRSRTPRCRTPRTRSHRARTIVAAAALVGGLLAGTAAPATAATRTWKSGAAGLGAADGRIATWRGTPLDVVATWADSGENTVNFWQLDPGGQYGSWTKNIDIAVGAFDGGGSWAAAASGAYDARWRTSLTTLKRKWGSRAGTVYIRFAHEMNGNWYPWKVTSGNSQQFIAAWKRYRAIQKSVFPAAKLVFCPNRESIGNGIDWRKTFPGAGQVDVMGVDYYNQWPYAATVADFTAQAKQTDGYGAPKGIAAHLAFARSVGLPLAVSEWSGNAGMGDSPGYVQGMQQFFAANGGTGAGKLLYEVQFNEAQEGGNWLFYGGSRMPKSAAKYRDLF</sequence>
<dbReference type="EMBL" id="BAABIL010000523">
    <property type="protein sequence ID" value="GAA4991283.1"/>
    <property type="molecule type" value="Genomic_DNA"/>
</dbReference>
<name>A0ABP9I9K0_9ACTN</name>
<proteinExistence type="inferred from homology"/>
<feature type="signal peptide" evidence="5">
    <location>
        <begin position="1"/>
        <end position="42"/>
    </location>
</feature>
<evidence type="ECO:0000256" key="1">
    <source>
        <dbReference type="ARBA" id="ARBA00007754"/>
    </source>
</evidence>
<dbReference type="Pfam" id="PF02156">
    <property type="entry name" value="Glyco_hydro_26"/>
    <property type="match status" value="1"/>
</dbReference>
<keyword evidence="8" id="KW-1185">Reference proteome</keyword>
<accession>A0ABP9I9K0</accession>
<dbReference type="Proteomes" id="UP001501195">
    <property type="component" value="Unassembled WGS sequence"/>
</dbReference>
<feature type="active site" description="Proton donor" evidence="4">
    <location>
        <position position="151"/>
    </location>
</feature>
<dbReference type="PANTHER" id="PTHR40079">
    <property type="entry name" value="MANNAN ENDO-1,4-BETA-MANNOSIDASE E-RELATED"/>
    <property type="match status" value="1"/>
</dbReference>
<dbReference type="InterPro" id="IPR017853">
    <property type="entry name" value="GH"/>
</dbReference>
<keyword evidence="5" id="KW-0732">Signal</keyword>
<dbReference type="InterPro" id="IPR000805">
    <property type="entry name" value="Glyco_hydro_26"/>
</dbReference>
<dbReference type="RefSeq" id="WP_345713502.1">
    <property type="nucleotide sequence ID" value="NZ_BAABIL010000523.1"/>
</dbReference>
<evidence type="ECO:0000256" key="5">
    <source>
        <dbReference type="SAM" id="SignalP"/>
    </source>
</evidence>
<dbReference type="Gene3D" id="3.20.20.80">
    <property type="entry name" value="Glycosidases"/>
    <property type="match status" value="1"/>
</dbReference>
<evidence type="ECO:0000259" key="6">
    <source>
        <dbReference type="PROSITE" id="PS51764"/>
    </source>
</evidence>
<protein>
    <recommendedName>
        <fullName evidence="6">GH26 domain-containing protein</fullName>
    </recommendedName>
</protein>
<gene>
    <name evidence="7" type="ORF">GCM10023225_29970</name>
</gene>
<keyword evidence="3 4" id="KW-0326">Glycosidase</keyword>
<dbReference type="PANTHER" id="PTHR40079:SF6">
    <property type="entry name" value="GH26 DOMAIN-CONTAINING PROTEIN"/>
    <property type="match status" value="1"/>
</dbReference>
<comment type="similarity">
    <text evidence="1 4">Belongs to the glycosyl hydrolase 26 family.</text>
</comment>
<keyword evidence="2 4" id="KW-0378">Hydrolase</keyword>
<organism evidence="7 8">
    <name type="scientific">Kineococcus glutinatus</name>
    <dbReference type="NCBI Taxonomy" id="1070872"/>
    <lineage>
        <taxon>Bacteria</taxon>
        <taxon>Bacillati</taxon>
        <taxon>Actinomycetota</taxon>
        <taxon>Actinomycetes</taxon>
        <taxon>Kineosporiales</taxon>
        <taxon>Kineosporiaceae</taxon>
        <taxon>Kineococcus</taxon>
    </lineage>
</organism>
<evidence type="ECO:0000256" key="2">
    <source>
        <dbReference type="ARBA" id="ARBA00022801"/>
    </source>
</evidence>
<dbReference type="InterPro" id="IPR022790">
    <property type="entry name" value="GH26_dom"/>
</dbReference>
<comment type="caution">
    <text evidence="7">The sequence shown here is derived from an EMBL/GenBank/DDBJ whole genome shotgun (WGS) entry which is preliminary data.</text>
</comment>
<evidence type="ECO:0000256" key="4">
    <source>
        <dbReference type="PROSITE-ProRule" id="PRU01100"/>
    </source>
</evidence>
<evidence type="ECO:0000313" key="8">
    <source>
        <dbReference type="Proteomes" id="UP001501195"/>
    </source>
</evidence>
<evidence type="ECO:0000313" key="7">
    <source>
        <dbReference type="EMBL" id="GAA4991283.1"/>
    </source>
</evidence>